<sequence length="759" mass="84261">MPMAPNDREERRAQRLRGAGTTQPVQTNFGFTFGGSAASLPPVPSQPTLQPQRSSRRTPQPVPTKQASLPPQPFSRRTPVETNFGSTNGSARRHRSASIPRSSGVNAGVSKGDGTPRLTTPTVTGKRKRGSQVARQSQDDELDELSPVHDEEHASVERSRRVAATVSPIQEELIDALDELGTVQEDTVVMSSTQKIVPDEEESVELTPMPAGPKTRPAQHRSPILSSQSKSTSTEVTRPSSARNAKHAEPPITPATRRPGRPRKDISPPVAEPSTESSEQNSTQDADEGEDELSPDRAEASTSKLISSAKSDEPASQSTEEDNGVDELSPEGSKTETTKHESMQSKEQSTQDKDETVDDLSPDRPHTVKSTRATSRRADRTRRPGRVVRSKIVQNPDAEGLNTVTPAAARSRRTHKVVEDEEEVDELSPALNESQRKKQETVEHEEETEEVEEVDELSPDLIRTKRPPSKPALKEKDVQVIPSDEEDSDAYEEGPEQEEEVSEPTPAPIEEPKQAQPRPRASKEKKTRVSDKPPRKRRRRDEPAYGIDVHRLKAPKSMSLPSWTKVKGITAVDVSAQHMSEFLEAQIERVTDKAENIQDPAYRRLERSKISTMWAFKDALENQYDLLREAVDTGNAVSNRLKAARIKITHMRSEYLAIRNQQLEIDLQMDELREEHRHEVEEFEAWNELNSSMFDIEAAIQSGIEKARTEGRQEGPDVPLNMLLQSVAKDVGGNYGLLGSLREFNGFLERAAGVLEGRA</sequence>
<evidence type="ECO:0000313" key="4">
    <source>
        <dbReference type="Proteomes" id="UP000800200"/>
    </source>
</evidence>
<protein>
    <recommendedName>
        <fullName evidence="2">Inner kinetochore subunit AME1 domain-containing protein</fullName>
    </recommendedName>
</protein>
<keyword evidence="4" id="KW-1185">Reference proteome</keyword>
<dbReference type="EMBL" id="ML994615">
    <property type="protein sequence ID" value="KAF2192359.1"/>
    <property type="molecule type" value="Genomic_DNA"/>
</dbReference>
<evidence type="ECO:0000313" key="3">
    <source>
        <dbReference type="EMBL" id="KAF2192359.1"/>
    </source>
</evidence>
<accession>A0A6A6ENM4</accession>
<dbReference type="InterPro" id="IPR048743">
    <property type="entry name" value="AME1"/>
</dbReference>
<feature type="compositionally biased region" description="Basic and acidic residues" evidence="1">
    <location>
        <begin position="146"/>
        <end position="160"/>
    </location>
</feature>
<feature type="compositionally biased region" description="Polar residues" evidence="1">
    <location>
        <begin position="274"/>
        <end position="284"/>
    </location>
</feature>
<organism evidence="3 4">
    <name type="scientific">Zopfia rhizophila CBS 207.26</name>
    <dbReference type="NCBI Taxonomy" id="1314779"/>
    <lineage>
        <taxon>Eukaryota</taxon>
        <taxon>Fungi</taxon>
        <taxon>Dikarya</taxon>
        <taxon>Ascomycota</taxon>
        <taxon>Pezizomycotina</taxon>
        <taxon>Dothideomycetes</taxon>
        <taxon>Dothideomycetes incertae sedis</taxon>
        <taxon>Zopfiaceae</taxon>
        <taxon>Zopfia</taxon>
    </lineage>
</organism>
<feature type="region of interest" description="Disordered" evidence="1">
    <location>
        <begin position="1"/>
        <end position="165"/>
    </location>
</feature>
<feature type="compositionally biased region" description="Basic and acidic residues" evidence="1">
    <location>
        <begin position="333"/>
        <end position="354"/>
    </location>
</feature>
<feature type="compositionally biased region" description="Polar residues" evidence="1">
    <location>
        <begin position="80"/>
        <end position="90"/>
    </location>
</feature>
<feature type="compositionally biased region" description="Basic and acidic residues" evidence="1">
    <location>
        <begin position="521"/>
        <end position="533"/>
    </location>
</feature>
<feature type="compositionally biased region" description="Acidic residues" evidence="1">
    <location>
        <begin position="319"/>
        <end position="329"/>
    </location>
</feature>
<feature type="compositionally biased region" description="Acidic residues" evidence="1">
    <location>
        <begin position="483"/>
        <end position="502"/>
    </location>
</feature>
<dbReference type="Proteomes" id="UP000800200">
    <property type="component" value="Unassembled WGS sequence"/>
</dbReference>
<evidence type="ECO:0000256" key="1">
    <source>
        <dbReference type="SAM" id="MobiDB-lite"/>
    </source>
</evidence>
<gene>
    <name evidence="3" type="ORF">K469DRAFT_694479</name>
</gene>
<feature type="region of interest" description="Disordered" evidence="1">
    <location>
        <begin position="191"/>
        <end position="545"/>
    </location>
</feature>
<feature type="compositionally biased region" description="Polar residues" evidence="1">
    <location>
        <begin position="300"/>
        <end position="318"/>
    </location>
</feature>
<feature type="compositionally biased region" description="Polar residues" evidence="1">
    <location>
        <begin position="224"/>
        <end position="243"/>
    </location>
</feature>
<feature type="compositionally biased region" description="Polar residues" evidence="1">
    <location>
        <begin position="20"/>
        <end position="30"/>
    </location>
</feature>
<reference evidence="3" key="1">
    <citation type="journal article" date="2020" name="Stud. Mycol.">
        <title>101 Dothideomycetes genomes: a test case for predicting lifestyles and emergence of pathogens.</title>
        <authorList>
            <person name="Haridas S."/>
            <person name="Albert R."/>
            <person name="Binder M."/>
            <person name="Bloem J."/>
            <person name="Labutti K."/>
            <person name="Salamov A."/>
            <person name="Andreopoulos B."/>
            <person name="Baker S."/>
            <person name="Barry K."/>
            <person name="Bills G."/>
            <person name="Bluhm B."/>
            <person name="Cannon C."/>
            <person name="Castanera R."/>
            <person name="Culley D."/>
            <person name="Daum C."/>
            <person name="Ezra D."/>
            <person name="Gonzalez J."/>
            <person name="Henrissat B."/>
            <person name="Kuo A."/>
            <person name="Liang C."/>
            <person name="Lipzen A."/>
            <person name="Lutzoni F."/>
            <person name="Magnuson J."/>
            <person name="Mondo S."/>
            <person name="Nolan M."/>
            <person name="Ohm R."/>
            <person name="Pangilinan J."/>
            <person name="Park H.-J."/>
            <person name="Ramirez L."/>
            <person name="Alfaro M."/>
            <person name="Sun H."/>
            <person name="Tritt A."/>
            <person name="Yoshinaga Y."/>
            <person name="Zwiers L.-H."/>
            <person name="Turgeon B."/>
            <person name="Goodwin S."/>
            <person name="Spatafora J."/>
            <person name="Crous P."/>
            <person name="Grigoriev I."/>
        </authorList>
    </citation>
    <scope>NUCLEOTIDE SEQUENCE</scope>
    <source>
        <strain evidence="3">CBS 207.26</strain>
    </source>
</reference>
<dbReference type="AlphaFoldDB" id="A0A6A6ENM4"/>
<feature type="compositionally biased region" description="Acidic residues" evidence="1">
    <location>
        <begin position="443"/>
        <end position="458"/>
    </location>
</feature>
<feature type="compositionally biased region" description="Basic and acidic residues" evidence="1">
    <location>
        <begin position="1"/>
        <end position="13"/>
    </location>
</feature>
<evidence type="ECO:0000259" key="2">
    <source>
        <dbReference type="Pfam" id="PF20994"/>
    </source>
</evidence>
<name>A0A6A6ENM4_9PEZI</name>
<feature type="domain" description="Inner kinetochore subunit AME1" evidence="2">
    <location>
        <begin position="548"/>
        <end position="750"/>
    </location>
</feature>
<dbReference type="OrthoDB" id="5377952at2759"/>
<dbReference type="Pfam" id="PF20994">
    <property type="entry name" value="CENPU"/>
    <property type="match status" value="1"/>
</dbReference>
<proteinExistence type="predicted"/>